<dbReference type="InterPro" id="IPR050354">
    <property type="entry name" value="F-box/kelch-repeat_ARATH"/>
</dbReference>
<accession>A0A6D2I6G6</accession>
<evidence type="ECO:0000313" key="2">
    <source>
        <dbReference type="EMBL" id="CAA7021775.1"/>
    </source>
</evidence>
<dbReference type="InterPro" id="IPR036047">
    <property type="entry name" value="F-box-like_dom_sf"/>
</dbReference>
<keyword evidence="3" id="KW-1185">Reference proteome</keyword>
<name>A0A6D2I6G6_9BRAS</name>
<dbReference type="Proteomes" id="UP000467841">
    <property type="component" value="Unassembled WGS sequence"/>
</dbReference>
<dbReference type="SMART" id="SM00256">
    <property type="entry name" value="FBOX"/>
    <property type="match status" value="1"/>
</dbReference>
<gene>
    <name evidence="2" type="ORF">MERR_LOCUS9010</name>
</gene>
<feature type="domain" description="F-box" evidence="1">
    <location>
        <begin position="31"/>
        <end position="71"/>
    </location>
</feature>
<organism evidence="2 3">
    <name type="scientific">Microthlaspi erraticum</name>
    <dbReference type="NCBI Taxonomy" id="1685480"/>
    <lineage>
        <taxon>Eukaryota</taxon>
        <taxon>Viridiplantae</taxon>
        <taxon>Streptophyta</taxon>
        <taxon>Embryophyta</taxon>
        <taxon>Tracheophyta</taxon>
        <taxon>Spermatophyta</taxon>
        <taxon>Magnoliopsida</taxon>
        <taxon>eudicotyledons</taxon>
        <taxon>Gunneridae</taxon>
        <taxon>Pentapetalae</taxon>
        <taxon>rosids</taxon>
        <taxon>malvids</taxon>
        <taxon>Brassicales</taxon>
        <taxon>Brassicaceae</taxon>
        <taxon>Coluteocarpeae</taxon>
        <taxon>Microthlaspi</taxon>
    </lineage>
</organism>
<dbReference type="PANTHER" id="PTHR24414:SF184">
    <property type="entry name" value="GALACTOSE OXIDASE_KELCH REPEAT SUPERFAMILY PROTEIN"/>
    <property type="match status" value="1"/>
</dbReference>
<sequence length="255" mass="28971">MFPSVMEEDGNDTYTTKDEEFVAALTPILSLPDDLLLSCVARVSILYYPTLSLVSKSFRSLISSPELRKTRLSLGRKEACLYVCFQSDPNPNPCWFILCRKPDRTLINGSSGNVFVPSSCPNSDFNIEELSYGLSWCNFFCTIENATCSNQDGVLLYRWRDVTGKQEWKKLELKGLKGLPDIERHDDYFQLVDYGGKLAILWSELCGEKKVIRCAVIALSFERRNIGEIHGEVEWWDEVLAVPKSYKSGYAVCSR</sequence>
<dbReference type="AlphaFoldDB" id="A0A6D2I6G6"/>
<comment type="caution">
    <text evidence="2">The sequence shown here is derived from an EMBL/GenBank/DDBJ whole genome shotgun (WGS) entry which is preliminary data.</text>
</comment>
<evidence type="ECO:0000259" key="1">
    <source>
        <dbReference type="SMART" id="SM00256"/>
    </source>
</evidence>
<dbReference type="PANTHER" id="PTHR24414">
    <property type="entry name" value="F-BOX/KELCH-REPEAT PROTEIN SKIP4"/>
    <property type="match status" value="1"/>
</dbReference>
<reference evidence="2" key="1">
    <citation type="submission" date="2020-01" db="EMBL/GenBank/DDBJ databases">
        <authorList>
            <person name="Mishra B."/>
        </authorList>
    </citation>
    <scope>NUCLEOTIDE SEQUENCE [LARGE SCALE GENOMIC DNA]</scope>
</reference>
<dbReference type="InterPro" id="IPR001810">
    <property type="entry name" value="F-box_dom"/>
</dbReference>
<protein>
    <recommendedName>
        <fullName evidence="1">F-box domain-containing protein</fullName>
    </recommendedName>
</protein>
<dbReference type="OrthoDB" id="68328at2759"/>
<evidence type="ECO:0000313" key="3">
    <source>
        <dbReference type="Proteomes" id="UP000467841"/>
    </source>
</evidence>
<dbReference type="EMBL" id="CACVBM020000654">
    <property type="protein sequence ID" value="CAA7021775.1"/>
    <property type="molecule type" value="Genomic_DNA"/>
</dbReference>
<dbReference type="Pfam" id="PF00646">
    <property type="entry name" value="F-box"/>
    <property type="match status" value="1"/>
</dbReference>
<proteinExistence type="predicted"/>
<dbReference type="SUPFAM" id="SSF81383">
    <property type="entry name" value="F-box domain"/>
    <property type="match status" value="1"/>
</dbReference>